<dbReference type="NCBIfam" id="TIGR00367">
    <property type="entry name" value="calcium/sodium antiporter"/>
    <property type="match status" value="1"/>
</dbReference>
<proteinExistence type="predicted"/>
<dbReference type="InterPro" id="IPR004837">
    <property type="entry name" value="NaCa_Exmemb"/>
</dbReference>
<feature type="domain" description="Sodium/calcium exchanger membrane region" evidence="6">
    <location>
        <begin position="5"/>
        <end position="145"/>
    </location>
</feature>
<feature type="transmembrane region" description="Helical" evidence="5">
    <location>
        <begin position="235"/>
        <end position="256"/>
    </location>
</feature>
<dbReference type="Proteomes" id="UP001621714">
    <property type="component" value="Unassembled WGS sequence"/>
</dbReference>
<feature type="transmembrane region" description="Helical" evidence="5">
    <location>
        <begin position="268"/>
        <end position="286"/>
    </location>
</feature>
<dbReference type="PANTHER" id="PTHR10846:SF8">
    <property type="entry name" value="INNER MEMBRANE PROTEIN YRBG"/>
    <property type="match status" value="1"/>
</dbReference>
<organism evidence="7 8">
    <name type="scientific">Marinospirillum alkalitolerans</name>
    <dbReference type="NCBI Taxonomy" id="3123374"/>
    <lineage>
        <taxon>Bacteria</taxon>
        <taxon>Pseudomonadati</taxon>
        <taxon>Pseudomonadota</taxon>
        <taxon>Gammaproteobacteria</taxon>
        <taxon>Oceanospirillales</taxon>
        <taxon>Oceanospirillaceae</taxon>
        <taxon>Marinospirillum</taxon>
    </lineage>
</organism>
<evidence type="ECO:0000256" key="2">
    <source>
        <dbReference type="ARBA" id="ARBA00022692"/>
    </source>
</evidence>
<evidence type="ECO:0000313" key="8">
    <source>
        <dbReference type="Proteomes" id="UP001621714"/>
    </source>
</evidence>
<evidence type="ECO:0000256" key="4">
    <source>
        <dbReference type="ARBA" id="ARBA00023136"/>
    </source>
</evidence>
<reference evidence="7 8" key="1">
    <citation type="submission" date="2024-02" db="EMBL/GenBank/DDBJ databases">
        <title>Marinospirillum sp. MEB 164 isolated from Lonar lake sediment.</title>
        <authorList>
            <person name="Joshi A."/>
            <person name="Thite S."/>
        </authorList>
    </citation>
    <scope>NUCLEOTIDE SEQUENCE [LARGE SCALE GENOMIC DNA]</scope>
    <source>
        <strain evidence="7 8">MEB164</strain>
    </source>
</reference>
<comment type="subcellular location">
    <subcellularLocation>
        <location evidence="1">Membrane</location>
        <topology evidence="1">Multi-pass membrane protein</topology>
    </subcellularLocation>
</comment>
<evidence type="ECO:0000256" key="1">
    <source>
        <dbReference type="ARBA" id="ARBA00004141"/>
    </source>
</evidence>
<dbReference type="RefSeq" id="WP_405340397.1">
    <property type="nucleotide sequence ID" value="NZ_JBANFI010000006.1"/>
</dbReference>
<keyword evidence="3 5" id="KW-1133">Transmembrane helix</keyword>
<keyword evidence="2 5" id="KW-0812">Transmembrane</keyword>
<feature type="transmembrane region" description="Helical" evidence="5">
    <location>
        <begin position="298"/>
        <end position="314"/>
    </location>
</feature>
<evidence type="ECO:0000313" key="7">
    <source>
        <dbReference type="EMBL" id="MFK7161486.1"/>
    </source>
</evidence>
<dbReference type="Gene3D" id="1.20.1420.30">
    <property type="entry name" value="NCX, central ion-binding region"/>
    <property type="match status" value="1"/>
</dbReference>
<feature type="domain" description="Sodium/calcium exchanger membrane region" evidence="6">
    <location>
        <begin position="172"/>
        <end position="313"/>
    </location>
</feature>
<feature type="transmembrane region" description="Helical" evidence="5">
    <location>
        <begin position="35"/>
        <end position="58"/>
    </location>
</feature>
<keyword evidence="8" id="KW-1185">Reference proteome</keyword>
<protein>
    <submittedName>
        <fullName evidence="7">Calcium/sodium antiporter</fullName>
    </submittedName>
</protein>
<feature type="transmembrane region" description="Helical" evidence="5">
    <location>
        <begin position="129"/>
        <end position="147"/>
    </location>
</feature>
<dbReference type="PANTHER" id="PTHR10846">
    <property type="entry name" value="SODIUM/POTASSIUM/CALCIUM EXCHANGER"/>
    <property type="match status" value="1"/>
</dbReference>
<feature type="transmembrane region" description="Helical" evidence="5">
    <location>
        <begin position="78"/>
        <end position="96"/>
    </location>
</feature>
<feature type="transmembrane region" description="Helical" evidence="5">
    <location>
        <begin position="105"/>
        <end position="123"/>
    </location>
</feature>
<feature type="transmembrane region" description="Helical" evidence="5">
    <location>
        <begin position="6"/>
        <end position="23"/>
    </location>
</feature>
<feature type="transmembrane region" description="Helical" evidence="5">
    <location>
        <begin position="168"/>
        <end position="190"/>
    </location>
</feature>
<evidence type="ECO:0000259" key="6">
    <source>
        <dbReference type="Pfam" id="PF01699"/>
    </source>
</evidence>
<dbReference type="EMBL" id="JBANFI010000006">
    <property type="protein sequence ID" value="MFK7161486.1"/>
    <property type="molecule type" value="Genomic_DNA"/>
</dbReference>
<dbReference type="Pfam" id="PF01699">
    <property type="entry name" value="Na_Ca_ex"/>
    <property type="match status" value="2"/>
</dbReference>
<accession>A0ABW8Q068</accession>
<dbReference type="InterPro" id="IPR004481">
    <property type="entry name" value="K/Na/Ca-exchanger"/>
</dbReference>
<sequence length="315" mass="33478">MLENIFLVIAGLYLLIDSADRFVTGACVTAERFGVPVMVIGMLLMGFGTSAPEMLVAFQASVDQNPGLAVGNALGSNITNIALILGLTALMQPIVVQSQTMKRELPILLAVSALAAGLLWNLQLQSWKGWVLFAALAGFIGWSYWLARQGRDTRLVDEVSDTLAPLSTPAALGQLLIGLVLLVISARLFVNGAMGIALSLGVSDLVIGLTLVAVGTSLPELAASIAAARRQQADLVIGNVIGSNIFNLLAVLPLPFLLVSGELAPDLIWRDLPLMLALTLLMLVFALGRPGRINRYEGGFLLLVFVAYQTWLFVG</sequence>
<name>A0ABW8Q068_9GAMM</name>
<keyword evidence="4 5" id="KW-0472">Membrane</keyword>
<gene>
    <name evidence="7" type="ORF">V6U78_10600</name>
</gene>
<evidence type="ECO:0000256" key="3">
    <source>
        <dbReference type="ARBA" id="ARBA00022989"/>
    </source>
</evidence>
<dbReference type="InterPro" id="IPR044880">
    <property type="entry name" value="NCX_ion-bd_dom_sf"/>
</dbReference>
<evidence type="ECO:0000256" key="5">
    <source>
        <dbReference type="SAM" id="Phobius"/>
    </source>
</evidence>
<comment type="caution">
    <text evidence="7">The sequence shown here is derived from an EMBL/GenBank/DDBJ whole genome shotgun (WGS) entry which is preliminary data.</text>
</comment>